<protein>
    <submittedName>
        <fullName evidence="6">SPFH domain / Band 7 family</fullName>
    </submittedName>
</protein>
<dbReference type="GO" id="GO:0005886">
    <property type="term" value="C:plasma membrane"/>
    <property type="evidence" value="ECO:0007669"/>
    <property type="project" value="TreeGrafter"/>
</dbReference>
<dbReference type="PANTHER" id="PTHR13806">
    <property type="entry name" value="FLOTILLIN-RELATED"/>
    <property type="match status" value="1"/>
</dbReference>
<dbReference type="CDD" id="cd03399">
    <property type="entry name" value="SPFH_flotillin"/>
    <property type="match status" value="1"/>
</dbReference>
<dbReference type="InterPro" id="IPR036013">
    <property type="entry name" value="Band_7/SPFH_dom_sf"/>
</dbReference>
<dbReference type="OrthoDB" id="9786220at2"/>
<dbReference type="InterPro" id="IPR001107">
    <property type="entry name" value="Band_7"/>
</dbReference>
<evidence type="ECO:0000256" key="2">
    <source>
        <dbReference type="ARBA" id="ARBA00007161"/>
    </source>
</evidence>
<keyword evidence="4" id="KW-0175">Coiled coil</keyword>
<dbReference type="GO" id="GO:0002020">
    <property type="term" value="F:protease binding"/>
    <property type="evidence" value="ECO:0007669"/>
    <property type="project" value="TreeGrafter"/>
</dbReference>
<dbReference type="Gene3D" id="3.30.479.30">
    <property type="entry name" value="Band 7 domain"/>
    <property type="match status" value="1"/>
</dbReference>
<dbReference type="Pfam" id="PF01145">
    <property type="entry name" value="Band_7"/>
    <property type="match status" value="1"/>
</dbReference>
<keyword evidence="3" id="KW-0472">Membrane</keyword>
<evidence type="ECO:0000313" key="6">
    <source>
        <dbReference type="EMBL" id="CUU65231.1"/>
    </source>
</evidence>
<dbReference type="InterPro" id="IPR027705">
    <property type="entry name" value="Flotillin_fam"/>
</dbReference>
<sequence>MLYDVPKPTEAILISGGFGHRSPESPYRIVVGGGAWSVPILHRVQRFYIGANTVQVRVAAPSAQNVEVAVEATVVFRVRPDKNHITRAASRFEGSDRKEVLRAAYDIFGGETRAMIGQMTVEEMISDRMRLASDVLTNAEPKMAELGWGIDSFQISSITDDNNYIRSLSAPELARVEREAAVAEARRDAEIENERQKANRLKSEYQRDTDLLTSENIKQTAQAKAEAEASGPLAKAEADRKVVAKQSELAAEQAILREQELIAEVVKPAEAEAQRRRIEAEAEAQALRTTSDAVASNRGVIIDKQMVDQMPEMIDSLSEALGSANLTLVGDGQDLNRLLSQIASVAPGLRELAKRDNGA</sequence>
<dbReference type="GO" id="GO:0072659">
    <property type="term" value="P:protein localization to plasma membrane"/>
    <property type="evidence" value="ECO:0007669"/>
    <property type="project" value="TreeGrafter"/>
</dbReference>
<dbReference type="PANTHER" id="PTHR13806:SF46">
    <property type="entry name" value="FLOTILLIN-1-RELATED"/>
    <property type="match status" value="1"/>
</dbReference>
<dbReference type="SUPFAM" id="SSF117892">
    <property type="entry name" value="Band 7/SPFH domain"/>
    <property type="match status" value="1"/>
</dbReference>
<comment type="similarity">
    <text evidence="2">Belongs to the band 7/mec-2 family. Flotillin subfamily.</text>
</comment>
<dbReference type="RefSeq" id="WP_014009655.1">
    <property type="nucleotide sequence ID" value="NZ_CAUTRP010000019.1"/>
</dbReference>
<gene>
    <name evidence="6" type="ORF">CVAR292_00549</name>
</gene>
<dbReference type="OMA" id="AMSAPHN"/>
<evidence type="ECO:0000256" key="1">
    <source>
        <dbReference type="ARBA" id="ARBA00004370"/>
    </source>
</evidence>
<reference evidence="7" key="1">
    <citation type="submission" date="2015-11" db="EMBL/GenBank/DDBJ databases">
        <authorList>
            <person name="Dugat-Bony E."/>
        </authorList>
    </citation>
    <scope>NUCLEOTIDE SEQUENCE [LARGE SCALE GENOMIC DNA]</scope>
    <source>
        <strain evidence="7">Mu292</strain>
    </source>
</reference>
<proteinExistence type="inferred from homology"/>
<organism evidence="6 7">
    <name type="scientific">Corynebacterium variabile</name>
    <dbReference type="NCBI Taxonomy" id="1727"/>
    <lineage>
        <taxon>Bacteria</taxon>
        <taxon>Bacillati</taxon>
        <taxon>Actinomycetota</taxon>
        <taxon>Actinomycetes</taxon>
        <taxon>Mycobacteriales</taxon>
        <taxon>Corynebacteriaceae</taxon>
        <taxon>Corynebacterium</taxon>
    </lineage>
</organism>
<accession>A0A0X2NKE5</accession>
<evidence type="ECO:0000259" key="5">
    <source>
        <dbReference type="Pfam" id="PF01145"/>
    </source>
</evidence>
<evidence type="ECO:0000256" key="3">
    <source>
        <dbReference type="ARBA" id="ARBA00023136"/>
    </source>
</evidence>
<evidence type="ECO:0000313" key="7">
    <source>
        <dbReference type="Proteomes" id="UP000182498"/>
    </source>
</evidence>
<name>A0A0X2NKE5_9CORY</name>
<dbReference type="EMBL" id="FAUH01000003">
    <property type="protein sequence ID" value="CUU65231.1"/>
    <property type="molecule type" value="Genomic_DNA"/>
</dbReference>
<dbReference type="Proteomes" id="UP000182498">
    <property type="component" value="Unassembled WGS sequence"/>
</dbReference>
<comment type="subcellular location">
    <subcellularLocation>
        <location evidence="1">Membrane</location>
    </subcellularLocation>
</comment>
<dbReference type="AlphaFoldDB" id="A0A0X2NKE5"/>
<keyword evidence="7" id="KW-1185">Reference proteome</keyword>
<evidence type="ECO:0000256" key="4">
    <source>
        <dbReference type="SAM" id="Coils"/>
    </source>
</evidence>
<feature type="domain" description="Band 7" evidence="5">
    <location>
        <begin position="8"/>
        <end position="189"/>
    </location>
</feature>
<feature type="coiled-coil region" evidence="4">
    <location>
        <begin position="173"/>
        <end position="211"/>
    </location>
</feature>